<evidence type="ECO:0000256" key="4">
    <source>
        <dbReference type="ARBA" id="ARBA00023136"/>
    </source>
</evidence>
<evidence type="ECO:0000256" key="5">
    <source>
        <dbReference type="SAM" id="Phobius"/>
    </source>
</evidence>
<organism evidence="8 9">
    <name type="scientific">Galendromus occidentalis</name>
    <name type="common">western predatory mite</name>
    <dbReference type="NCBI Taxonomy" id="34638"/>
    <lineage>
        <taxon>Eukaryota</taxon>
        <taxon>Metazoa</taxon>
        <taxon>Ecdysozoa</taxon>
        <taxon>Arthropoda</taxon>
        <taxon>Chelicerata</taxon>
        <taxon>Arachnida</taxon>
        <taxon>Acari</taxon>
        <taxon>Parasitiformes</taxon>
        <taxon>Mesostigmata</taxon>
        <taxon>Gamasina</taxon>
        <taxon>Phytoseioidea</taxon>
        <taxon>Phytoseiidae</taxon>
        <taxon>Typhlodrominae</taxon>
        <taxon>Galendromus</taxon>
    </lineage>
</organism>
<feature type="domain" description="Neurotransmitter-gated ion-channel ligand-binding" evidence="7">
    <location>
        <begin position="48"/>
        <end position="197"/>
    </location>
</feature>
<dbReference type="GeneID" id="100899014"/>
<dbReference type="GO" id="GO:0004888">
    <property type="term" value="F:transmembrane signaling receptor activity"/>
    <property type="evidence" value="ECO:0007669"/>
    <property type="project" value="InterPro"/>
</dbReference>
<proteinExistence type="predicted"/>
<evidence type="ECO:0000256" key="6">
    <source>
        <dbReference type="SAM" id="SignalP"/>
    </source>
</evidence>
<dbReference type="Gene3D" id="2.70.170.10">
    <property type="entry name" value="Neurotransmitter-gated ion-channel ligand-binding domain"/>
    <property type="match status" value="1"/>
</dbReference>
<evidence type="ECO:0000313" key="8">
    <source>
        <dbReference type="Proteomes" id="UP000694867"/>
    </source>
</evidence>
<dbReference type="AlphaFoldDB" id="A0AAJ6QM27"/>
<dbReference type="Pfam" id="PF02931">
    <property type="entry name" value="Neur_chan_LBD"/>
    <property type="match status" value="1"/>
</dbReference>
<evidence type="ECO:0000259" key="7">
    <source>
        <dbReference type="Pfam" id="PF02931"/>
    </source>
</evidence>
<dbReference type="InterPro" id="IPR036719">
    <property type="entry name" value="Neuro-gated_channel_TM_sf"/>
</dbReference>
<dbReference type="InterPro" id="IPR036734">
    <property type="entry name" value="Neur_chan_lig-bd_sf"/>
</dbReference>
<dbReference type="Proteomes" id="UP000694867">
    <property type="component" value="Unplaced"/>
</dbReference>
<dbReference type="InterPro" id="IPR006201">
    <property type="entry name" value="Neur_channel"/>
</dbReference>
<dbReference type="SUPFAM" id="SSF90112">
    <property type="entry name" value="Neurotransmitter-gated ion-channel transmembrane pore"/>
    <property type="match status" value="1"/>
</dbReference>
<sequence>MMALYDTSVLWIIIVISCFASPSVQDEHLPDIQRLRKALGMTGSRLRNRLVRPVLSENTTIDVTVTVDVSDIFSIQLDGREATFKGQTCISWFADILKWDPNDFNGLQSVTLLSYEMWVPDIEIFNRVNFMNPYNRRRSPIRLFSNGTLGFCEYKTMSVSCDTDMYAFPVDRHQCSVLFGSTTYGIKKLNLKPVLHRDYEKITSRYAEWRLLAADFRLRPGSFDDYFDYTLQLDLVIERRFSHHFHRFVIPMCIGTALTALSCWLPLTSPKKFALPLIGLLLLTYTINYYSIMLRSSSTTPLILKFASDLMFFTAFIIFLAVLIMILEESETIELPSHPLLDRLLKVESVQSYLLSEEALISDATEEAEMQNPPAGQSLEDLPVIEERFEERFKATRTWPRLLTVLQRVSSALFLSLYLVVYYVTIGSVD</sequence>
<dbReference type="GO" id="GO:0016020">
    <property type="term" value="C:membrane"/>
    <property type="evidence" value="ECO:0007669"/>
    <property type="project" value="UniProtKB-SubCell"/>
</dbReference>
<accession>A0AAJ6QM27</accession>
<evidence type="ECO:0000256" key="3">
    <source>
        <dbReference type="ARBA" id="ARBA00022989"/>
    </source>
</evidence>
<keyword evidence="6" id="KW-0732">Signal</keyword>
<feature type="transmembrane region" description="Helical" evidence="5">
    <location>
        <begin position="310"/>
        <end position="327"/>
    </location>
</feature>
<reference evidence="9" key="1">
    <citation type="submission" date="2025-08" db="UniProtKB">
        <authorList>
            <consortium name="RefSeq"/>
        </authorList>
    </citation>
    <scope>IDENTIFICATION</scope>
</reference>
<gene>
    <name evidence="9" type="primary">LOC100899014</name>
</gene>
<dbReference type="PANTHER" id="PTHR18945">
    <property type="entry name" value="NEUROTRANSMITTER GATED ION CHANNEL"/>
    <property type="match status" value="1"/>
</dbReference>
<comment type="subcellular location">
    <subcellularLocation>
        <location evidence="1">Membrane</location>
        <topology evidence="1">Multi-pass membrane protein</topology>
    </subcellularLocation>
</comment>
<dbReference type="RefSeq" id="XP_003737060.2">
    <property type="nucleotide sequence ID" value="XM_003737012.2"/>
</dbReference>
<keyword evidence="2 5" id="KW-0812">Transmembrane</keyword>
<protein>
    <submittedName>
        <fullName evidence="9">Neuronal acetylcholine receptor subunit alpha-10-like</fullName>
    </submittedName>
</protein>
<dbReference type="CDD" id="cd18989">
    <property type="entry name" value="LGIC_ECD_cation"/>
    <property type="match status" value="1"/>
</dbReference>
<evidence type="ECO:0000256" key="2">
    <source>
        <dbReference type="ARBA" id="ARBA00022692"/>
    </source>
</evidence>
<feature type="transmembrane region" description="Helical" evidence="5">
    <location>
        <begin position="402"/>
        <end position="424"/>
    </location>
</feature>
<evidence type="ECO:0000313" key="9">
    <source>
        <dbReference type="RefSeq" id="XP_003737060.2"/>
    </source>
</evidence>
<name>A0AAJ6QM27_9ACAR</name>
<feature type="transmembrane region" description="Helical" evidence="5">
    <location>
        <begin position="273"/>
        <end position="290"/>
    </location>
</feature>
<dbReference type="SUPFAM" id="SSF63712">
    <property type="entry name" value="Nicotinic receptor ligand binding domain-like"/>
    <property type="match status" value="1"/>
</dbReference>
<keyword evidence="8" id="KW-1185">Reference proteome</keyword>
<dbReference type="GO" id="GO:0005230">
    <property type="term" value="F:extracellular ligand-gated monoatomic ion channel activity"/>
    <property type="evidence" value="ECO:0007669"/>
    <property type="project" value="InterPro"/>
</dbReference>
<dbReference type="InterPro" id="IPR038050">
    <property type="entry name" value="Neuro_actylchol_rec"/>
</dbReference>
<dbReference type="InterPro" id="IPR006202">
    <property type="entry name" value="Neur_chan_lig-bd"/>
</dbReference>
<keyword evidence="3 5" id="KW-1133">Transmembrane helix</keyword>
<dbReference type="Gene3D" id="1.20.58.390">
    <property type="entry name" value="Neurotransmitter-gated ion-channel transmembrane domain"/>
    <property type="match status" value="1"/>
</dbReference>
<keyword evidence="4 5" id="KW-0472">Membrane</keyword>
<evidence type="ECO:0000256" key="1">
    <source>
        <dbReference type="ARBA" id="ARBA00004141"/>
    </source>
</evidence>
<feature type="chain" id="PRO_5042487268" evidence="6">
    <location>
        <begin position="27"/>
        <end position="430"/>
    </location>
</feature>
<dbReference type="KEGG" id="goe:100899014"/>
<feature type="signal peptide" evidence="6">
    <location>
        <begin position="1"/>
        <end position="26"/>
    </location>
</feature>
<feature type="transmembrane region" description="Helical" evidence="5">
    <location>
        <begin position="248"/>
        <end position="266"/>
    </location>
</feature>